<dbReference type="RefSeq" id="WP_089966849.1">
    <property type="nucleotide sequence ID" value="NZ_FOCQ01000005.1"/>
</dbReference>
<organism evidence="5 6">
    <name type="scientific">Lihuaxuella thermophila</name>
    <dbReference type="NCBI Taxonomy" id="1173111"/>
    <lineage>
        <taxon>Bacteria</taxon>
        <taxon>Bacillati</taxon>
        <taxon>Bacillota</taxon>
        <taxon>Bacilli</taxon>
        <taxon>Bacillales</taxon>
        <taxon>Thermoactinomycetaceae</taxon>
        <taxon>Lihuaxuella</taxon>
    </lineage>
</organism>
<dbReference type="PANTHER" id="PTHR46847:SF1">
    <property type="entry name" value="D-ALLOSE-BINDING PERIPLASMIC PROTEIN-RELATED"/>
    <property type="match status" value="1"/>
</dbReference>
<dbReference type="AlphaFoldDB" id="A0A1H8DJD7"/>
<gene>
    <name evidence="5" type="ORF">SAMN05444955_105213</name>
</gene>
<feature type="domain" description="Periplasmic binding protein" evidence="4">
    <location>
        <begin position="50"/>
        <end position="304"/>
    </location>
</feature>
<comment type="similarity">
    <text evidence="2">Belongs to the bacterial solute-binding protein 2 family.</text>
</comment>
<accession>A0A1H8DJD7</accession>
<dbReference type="InterPro" id="IPR028082">
    <property type="entry name" value="Peripla_BP_I"/>
</dbReference>
<dbReference type="CDD" id="cd06314">
    <property type="entry name" value="PBP1_tmGBP"/>
    <property type="match status" value="1"/>
</dbReference>
<evidence type="ECO:0000259" key="4">
    <source>
        <dbReference type="Pfam" id="PF13407"/>
    </source>
</evidence>
<dbReference type="STRING" id="1173111.SAMN05444955_105213"/>
<evidence type="ECO:0000256" key="3">
    <source>
        <dbReference type="ARBA" id="ARBA00022729"/>
    </source>
</evidence>
<evidence type="ECO:0000313" key="6">
    <source>
        <dbReference type="Proteomes" id="UP000199695"/>
    </source>
</evidence>
<keyword evidence="3" id="KW-0732">Signal</keyword>
<comment type="subcellular location">
    <subcellularLocation>
        <location evidence="1">Cell envelope</location>
    </subcellularLocation>
</comment>
<dbReference type="Proteomes" id="UP000199695">
    <property type="component" value="Unassembled WGS sequence"/>
</dbReference>
<proteinExistence type="inferred from homology"/>
<dbReference type="SUPFAM" id="SSF53822">
    <property type="entry name" value="Periplasmic binding protein-like I"/>
    <property type="match status" value="1"/>
</dbReference>
<name>A0A1H8DJD7_9BACL</name>
<sequence>MVNYRKWLLLSGVSLFFISVSLSVYFGLKALQYDNKLTQLESSSKQTYHFVLIPEEMDNDYWRLVEEGAREAEKDLNVTLEYSGPVQADIEEHIKKIDMAIASKVDGIITQGLNENQFKPMINKAIAKGIPVITIDTDAPNSKRIAYVGTDNYLSGFLAGQALIKDTKGKAVVGIITGHFAAEHQRLRVQGFRDAVKNEPGIKIVAIEESNITRIEAAEKAGKILAEHPEVTAFYGTSALDAIGIAQVVERMGIAEDMYIIGFDTLPETLELLKKGTIEATVVQKPYEMGYKAVQLMLDIKNGKTISPVHHTETRVIHKEDLPLKQESLQRSVSRP</sequence>
<dbReference type="Gene3D" id="3.40.50.2300">
    <property type="match status" value="2"/>
</dbReference>
<dbReference type="OrthoDB" id="6196975at2"/>
<dbReference type="PANTHER" id="PTHR46847">
    <property type="entry name" value="D-ALLOSE-BINDING PERIPLASMIC PROTEIN-RELATED"/>
    <property type="match status" value="1"/>
</dbReference>
<protein>
    <submittedName>
        <fullName evidence="5">Ribose transport system substrate-binding protein</fullName>
    </submittedName>
</protein>
<reference evidence="5 6" key="1">
    <citation type="submission" date="2016-10" db="EMBL/GenBank/DDBJ databases">
        <authorList>
            <person name="de Groot N.N."/>
        </authorList>
    </citation>
    <scope>NUCLEOTIDE SEQUENCE [LARGE SCALE GENOMIC DNA]</scope>
    <source>
        <strain evidence="5 6">DSM 46701</strain>
    </source>
</reference>
<keyword evidence="6" id="KW-1185">Reference proteome</keyword>
<dbReference type="GO" id="GO:0030246">
    <property type="term" value="F:carbohydrate binding"/>
    <property type="evidence" value="ECO:0007669"/>
    <property type="project" value="UniProtKB-ARBA"/>
</dbReference>
<evidence type="ECO:0000313" key="5">
    <source>
        <dbReference type="EMBL" id="SEN07333.1"/>
    </source>
</evidence>
<evidence type="ECO:0000256" key="2">
    <source>
        <dbReference type="ARBA" id="ARBA00007639"/>
    </source>
</evidence>
<dbReference type="InterPro" id="IPR025997">
    <property type="entry name" value="SBP_2_dom"/>
</dbReference>
<dbReference type="EMBL" id="FOCQ01000005">
    <property type="protein sequence ID" value="SEN07333.1"/>
    <property type="molecule type" value="Genomic_DNA"/>
</dbReference>
<evidence type="ECO:0000256" key="1">
    <source>
        <dbReference type="ARBA" id="ARBA00004196"/>
    </source>
</evidence>
<dbReference type="GO" id="GO:0030313">
    <property type="term" value="C:cell envelope"/>
    <property type="evidence" value="ECO:0007669"/>
    <property type="project" value="UniProtKB-SubCell"/>
</dbReference>
<dbReference type="Pfam" id="PF13407">
    <property type="entry name" value="Peripla_BP_4"/>
    <property type="match status" value="1"/>
</dbReference>